<evidence type="ECO:0000256" key="12">
    <source>
        <dbReference type="ARBA" id="ARBA00023146"/>
    </source>
</evidence>
<dbReference type="GO" id="GO:0006431">
    <property type="term" value="P:methionyl-tRNA aminoacylation"/>
    <property type="evidence" value="ECO:0007669"/>
    <property type="project" value="InterPro"/>
</dbReference>
<dbReference type="InterPro" id="IPR000738">
    <property type="entry name" value="WHEP-TRS_dom"/>
</dbReference>
<dbReference type="SUPFAM" id="SSF47323">
    <property type="entry name" value="Anticodon-binding domain of a subclass of class I aminoacyl-tRNA synthetases"/>
    <property type="match status" value="1"/>
</dbReference>
<dbReference type="SUPFAM" id="SSF47616">
    <property type="entry name" value="GST C-terminal domain-like"/>
    <property type="match status" value="1"/>
</dbReference>
<dbReference type="HAMAP" id="MF_00098">
    <property type="entry name" value="Met_tRNA_synth_type1"/>
    <property type="match status" value="1"/>
</dbReference>
<keyword evidence="11 15" id="KW-0648">Protein biosynthesis</keyword>
<evidence type="ECO:0000256" key="15">
    <source>
        <dbReference type="RuleBase" id="RU363039"/>
    </source>
</evidence>
<keyword evidence="9 15" id="KW-0067">ATP-binding</keyword>
<dbReference type="InterPro" id="IPR015413">
    <property type="entry name" value="Methionyl/Leucyl_tRNA_Synth"/>
</dbReference>
<evidence type="ECO:0000256" key="11">
    <source>
        <dbReference type="ARBA" id="ARBA00022917"/>
    </source>
</evidence>
<dbReference type="CDD" id="cd07957">
    <property type="entry name" value="Anticodon_Ia_Met"/>
    <property type="match status" value="1"/>
</dbReference>
<dbReference type="SMART" id="SM00991">
    <property type="entry name" value="WHEP-TRS"/>
    <property type="match status" value="3"/>
</dbReference>
<dbReference type="SUPFAM" id="SSF47060">
    <property type="entry name" value="S15/NS1 RNA-binding domain"/>
    <property type="match status" value="3"/>
</dbReference>
<protein>
    <recommendedName>
        <fullName evidence="4">Methionine--tRNA ligase, cytoplasmic</fullName>
        <ecNumber evidence="3">6.1.1.10</ecNumber>
    </recommendedName>
    <alternativeName>
        <fullName evidence="13">Methionyl-tRNA synthetase</fullName>
    </alternativeName>
</protein>
<dbReference type="InterPro" id="IPR009080">
    <property type="entry name" value="tRNAsynth_Ia_anticodon-bd"/>
</dbReference>
<keyword evidence="5" id="KW-0963">Cytoplasm</keyword>
<dbReference type="InterPro" id="IPR036282">
    <property type="entry name" value="Glutathione-S-Trfase_C_sf"/>
</dbReference>
<dbReference type="Pfam" id="PF00458">
    <property type="entry name" value="WHEP-TRS"/>
    <property type="match status" value="3"/>
</dbReference>
<dbReference type="Gene3D" id="3.40.30.10">
    <property type="entry name" value="Glutaredoxin"/>
    <property type="match status" value="1"/>
</dbReference>
<keyword evidence="20" id="KW-1185">Reference proteome</keyword>
<dbReference type="SUPFAM" id="SSF52374">
    <property type="entry name" value="Nucleotidylyl transferase"/>
    <property type="match status" value="1"/>
</dbReference>
<dbReference type="InterPro" id="IPR033911">
    <property type="entry name" value="MetRS_core"/>
</dbReference>
<evidence type="ECO:0000256" key="7">
    <source>
        <dbReference type="ARBA" id="ARBA00022598"/>
    </source>
</evidence>
<reference evidence="19" key="2">
    <citation type="submission" date="2022-10" db="EMBL/GenBank/DDBJ databases">
        <authorList>
            <consortium name="ENA_rothamsted_submissions"/>
            <consortium name="culmorum"/>
            <person name="King R."/>
        </authorList>
    </citation>
    <scope>NUCLEOTIDE SEQUENCE</scope>
</reference>
<dbReference type="PANTHER" id="PTHR45765">
    <property type="entry name" value="METHIONINE--TRNA LIGASE"/>
    <property type="match status" value="1"/>
</dbReference>
<dbReference type="NCBIfam" id="TIGR00398">
    <property type="entry name" value="metG"/>
    <property type="match status" value="1"/>
</dbReference>
<dbReference type="Gene3D" id="3.40.50.620">
    <property type="entry name" value="HUPs"/>
    <property type="match status" value="1"/>
</dbReference>
<sequence>MVMILYSNENNPATLKLLVAKNFANISVPVKIVSPHEKSLRQPNLLPYLEVDDERFYRFFSSNAALCFILPPVENVTEIHNWLEWEATELSPNLAFLFGASSKSIKIRNSVCNALTTLNDHLQNKQYLVGDSVSSADIAIWSVLYPLTTCTKTTTEYLKHLSKLSEWIANLERNTTFKEALATFKIDSTSYSALLAGAKYLVPSEFNDAPKTENKNLQNKENESPQHNSEAATKEEIQAAEEAWKKSVSNKLKPDSKCVLPVPGERNVLITSALPYVNNVPHLGNIIGCVLSADVFARYSRLCNNNTLYICGTDEYGTATETKALEEGLSCKEICDKYHKIHDEIYKWFNISFDHFGRTSEPEQTNLCQEMFLTLNSNGFTFTESVDQLHCEKCNKFLADRFVEGGCPNIGCTYEDARGDQCDGCGKLVNAIELKNPRCKICGHTPKMKSSNQFFIDLPKLEPLVRHWIQLSGPGWSNNAQVIAKSWLKEGLKPRCITRDLKWGVPVPLDGFRNKVFYVWFDAPIGYLSISKAYTKDFEKWWIPSQETQVTLYQFMAKDNVPFHSVLFPAMLLGANKGYTTVSHLMATEYLNYEDGKFSKSRGVGVFGTDAQSTGIPSDVWRFYLLYVRPETQDSSFSWNDLVTKNNSELLNNLGNFINRALMFAKNNFNRSVPKMDLNNDDYNLLALCTREYKSYVAAVGNAKLRDGIRHILAISRHGNQYMQANQPWVLLKGSDEEKLRAGTIIGVCCNLACLLATLLQPYMPDTSESLRQQLNTSNVVITPDNIEIVTMLPAGHQLGDPSPLFAKIDPAQAEELKKKFAGSQNDRIGDNVDLRNIEDQIAKQGDKVRALKSSGANKSLWQPEVAILLELKKKLEAAQKSKSVNSACVPDQQLNGLASTEEIKKLEEEVAQQADKVRALKSSGGNKSVWQPEVTILLNLKKKLEAAQKSGPAHNTVVPAHHPISNDTANPDEIKKLEEEVTKQGLVVRKLKEGGAAKSEWQPEVNKLLSLKKHLADLSGTTSVETQKSKKGKK</sequence>
<dbReference type="OrthoDB" id="5844513at2759"/>
<dbReference type="InterPro" id="IPR009068">
    <property type="entry name" value="uS15_NS1_RNA-bd_sf"/>
</dbReference>
<dbReference type="GO" id="GO:0017101">
    <property type="term" value="C:aminoacyl-tRNA synthetase multienzyme complex"/>
    <property type="evidence" value="ECO:0007669"/>
    <property type="project" value="TreeGrafter"/>
</dbReference>
<evidence type="ECO:0000256" key="6">
    <source>
        <dbReference type="ARBA" id="ARBA00022555"/>
    </source>
</evidence>
<dbReference type="EC" id="6.1.1.10" evidence="3"/>
<dbReference type="PROSITE" id="PS51185">
    <property type="entry name" value="WHEP_TRS_2"/>
    <property type="match status" value="3"/>
</dbReference>
<keyword evidence="8 15" id="KW-0547">Nucleotide-binding</keyword>
<dbReference type="InterPro" id="IPR014758">
    <property type="entry name" value="Met-tRNA_synth"/>
</dbReference>
<dbReference type="InterPro" id="IPR010987">
    <property type="entry name" value="Glutathione-S-Trfase_C-like"/>
</dbReference>
<evidence type="ECO:0000256" key="2">
    <source>
        <dbReference type="ARBA" id="ARBA00005594"/>
    </source>
</evidence>
<dbReference type="InterPro" id="IPR004046">
    <property type="entry name" value="GST_C"/>
</dbReference>
<dbReference type="CDD" id="cd00814">
    <property type="entry name" value="MetRS_core"/>
    <property type="match status" value="1"/>
</dbReference>
<dbReference type="SUPFAM" id="SSF57770">
    <property type="entry name" value="Methionyl-tRNA synthetase (MetRS), Zn-domain"/>
    <property type="match status" value="1"/>
</dbReference>
<dbReference type="Proteomes" id="UP001153737">
    <property type="component" value="Chromosome 1"/>
</dbReference>
<feature type="compositionally biased region" description="Basic and acidic residues" evidence="16">
    <location>
        <begin position="210"/>
        <end position="224"/>
    </location>
</feature>
<dbReference type="GO" id="GO:0000049">
    <property type="term" value="F:tRNA binding"/>
    <property type="evidence" value="ECO:0007669"/>
    <property type="project" value="UniProtKB-KW"/>
</dbReference>
<dbReference type="GO" id="GO:0005829">
    <property type="term" value="C:cytosol"/>
    <property type="evidence" value="ECO:0007669"/>
    <property type="project" value="TreeGrafter"/>
</dbReference>
<comment type="catalytic activity">
    <reaction evidence="14">
        <text>tRNA(Met) + L-methionine + ATP = L-methionyl-tRNA(Met) + AMP + diphosphate</text>
        <dbReference type="Rhea" id="RHEA:13481"/>
        <dbReference type="Rhea" id="RHEA-COMP:9667"/>
        <dbReference type="Rhea" id="RHEA-COMP:9698"/>
        <dbReference type="ChEBI" id="CHEBI:30616"/>
        <dbReference type="ChEBI" id="CHEBI:33019"/>
        <dbReference type="ChEBI" id="CHEBI:57844"/>
        <dbReference type="ChEBI" id="CHEBI:78442"/>
        <dbReference type="ChEBI" id="CHEBI:78530"/>
        <dbReference type="ChEBI" id="CHEBI:456215"/>
        <dbReference type="EC" id="6.1.1.10"/>
    </reaction>
</comment>
<dbReference type="NCBIfam" id="NF001100">
    <property type="entry name" value="PRK00133.1"/>
    <property type="match status" value="1"/>
</dbReference>
<dbReference type="InterPro" id="IPR041872">
    <property type="entry name" value="Anticodon_Met"/>
</dbReference>
<keyword evidence="12 15" id="KW-0030">Aminoacyl-tRNA synthetase</keyword>
<dbReference type="GO" id="GO:0005524">
    <property type="term" value="F:ATP binding"/>
    <property type="evidence" value="ECO:0007669"/>
    <property type="project" value="UniProtKB-KW"/>
</dbReference>
<dbReference type="InterPro" id="IPR001412">
    <property type="entry name" value="aa-tRNA-synth_I_CS"/>
</dbReference>
<evidence type="ECO:0000313" key="19">
    <source>
        <dbReference type="EMBL" id="CAH1116546.1"/>
    </source>
</evidence>
<evidence type="ECO:0000256" key="5">
    <source>
        <dbReference type="ARBA" id="ARBA00022490"/>
    </source>
</evidence>
<feature type="domain" description="WHEP-TRS" evidence="18">
    <location>
        <begin position="834"/>
        <end position="890"/>
    </location>
</feature>
<dbReference type="GO" id="GO:0004825">
    <property type="term" value="F:methionine-tRNA ligase activity"/>
    <property type="evidence" value="ECO:0007669"/>
    <property type="project" value="UniProtKB-EC"/>
</dbReference>
<keyword evidence="10" id="KW-0694">RNA-binding</keyword>
<dbReference type="AlphaFoldDB" id="A0A9P0DDC7"/>
<name>A0A9P0DDC7_PHACE</name>
<dbReference type="Gene3D" id="1.20.1050.10">
    <property type="match status" value="1"/>
</dbReference>
<evidence type="ECO:0000256" key="1">
    <source>
        <dbReference type="ARBA" id="ARBA00004496"/>
    </source>
</evidence>
<keyword evidence="7 15" id="KW-0436">Ligase</keyword>
<dbReference type="Pfam" id="PF09334">
    <property type="entry name" value="tRNA-synt_1g"/>
    <property type="match status" value="1"/>
</dbReference>
<organism evidence="19 20">
    <name type="scientific">Phaedon cochleariae</name>
    <name type="common">Mustard beetle</name>
    <dbReference type="NCBI Taxonomy" id="80249"/>
    <lineage>
        <taxon>Eukaryota</taxon>
        <taxon>Metazoa</taxon>
        <taxon>Ecdysozoa</taxon>
        <taxon>Arthropoda</taxon>
        <taxon>Hexapoda</taxon>
        <taxon>Insecta</taxon>
        <taxon>Pterygota</taxon>
        <taxon>Neoptera</taxon>
        <taxon>Endopterygota</taxon>
        <taxon>Coleoptera</taxon>
        <taxon>Polyphaga</taxon>
        <taxon>Cucujiformia</taxon>
        <taxon>Chrysomeloidea</taxon>
        <taxon>Chrysomelidae</taxon>
        <taxon>Chrysomelinae</taxon>
        <taxon>Chrysomelini</taxon>
        <taxon>Phaedon</taxon>
    </lineage>
</organism>
<evidence type="ECO:0000256" key="4">
    <source>
        <dbReference type="ARBA" id="ARBA00018335"/>
    </source>
</evidence>
<dbReference type="InterPro" id="IPR014729">
    <property type="entry name" value="Rossmann-like_a/b/a_fold"/>
</dbReference>
<dbReference type="CDD" id="cd00939">
    <property type="entry name" value="MetRS_RNA"/>
    <property type="match status" value="3"/>
</dbReference>
<evidence type="ECO:0000256" key="8">
    <source>
        <dbReference type="ARBA" id="ARBA00022741"/>
    </source>
</evidence>
<feature type="region of interest" description="Disordered" evidence="16">
    <location>
        <begin position="210"/>
        <end position="236"/>
    </location>
</feature>
<evidence type="ECO:0000256" key="3">
    <source>
        <dbReference type="ARBA" id="ARBA00012838"/>
    </source>
</evidence>
<dbReference type="PANTHER" id="PTHR45765:SF1">
    <property type="entry name" value="METHIONINE--TRNA LIGASE, CYTOPLASMIC"/>
    <property type="match status" value="1"/>
</dbReference>
<evidence type="ECO:0000256" key="10">
    <source>
        <dbReference type="ARBA" id="ARBA00022884"/>
    </source>
</evidence>
<comment type="subcellular location">
    <subcellularLocation>
        <location evidence="1">Cytoplasm</location>
    </subcellularLocation>
</comment>
<dbReference type="FunFam" id="1.10.730.10:FF:000031">
    <property type="entry name" value="Putative Methionyl-tRNA synthetase"/>
    <property type="match status" value="1"/>
</dbReference>
<proteinExistence type="inferred from homology"/>
<dbReference type="FunFam" id="2.20.28.20:FF:000001">
    <property type="entry name" value="Methionine--tRNA ligase"/>
    <property type="match status" value="1"/>
</dbReference>
<accession>A0A9P0DDC7</accession>
<feature type="domain" description="WHEP-TRS" evidence="18">
    <location>
        <begin position="974"/>
        <end position="1030"/>
    </location>
</feature>
<dbReference type="FunFam" id="1.10.287.10:FF:000014">
    <property type="entry name" value="Methionyl-tRNA synthetase"/>
    <property type="match status" value="3"/>
</dbReference>
<dbReference type="Gene3D" id="1.10.730.10">
    <property type="entry name" value="Isoleucyl-tRNA Synthetase, Domain 1"/>
    <property type="match status" value="1"/>
</dbReference>
<dbReference type="InterPro" id="IPR023458">
    <property type="entry name" value="Met-tRNA_ligase_1"/>
</dbReference>
<evidence type="ECO:0000259" key="18">
    <source>
        <dbReference type="PROSITE" id="PS51185"/>
    </source>
</evidence>
<dbReference type="PRINTS" id="PR01041">
    <property type="entry name" value="TRNASYNTHMET"/>
</dbReference>
<dbReference type="Pfam" id="PF19303">
    <property type="entry name" value="Anticodon_3"/>
    <property type="match status" value="1"/>
</dbReference>
<evidence type="ECO:0000256" key="16">
    <source>
        <dbReference type="SAM" id="MobiDB-lite"/>
    </source>
</evidence>
<reference evidence="19" key="1">
    <citation type="submission" date="2022-01" db="EMBL/GenBank/DDBJ databases">
        <authorList>
            <person name="King R."/>
        </authorList>
    </citation>
    <scope>NUCLEOTIDE SEQUENCE</scope>
</reference>
<evidence type="ECO:0000256" key="13">
    <source>
        <dbReference type="ARBA" id="ARBA00030904"/>
    </source>
</evidence>
<evidence type="ECO:0000256" key="14">
    <source>
        <dbReference type="ARBA" id="ARBA00047364"/>
    </source>
</evidence>
<dbReference type="Pfam" id="PF14497">
    <property type="entry name" value="GST_C_3"/>
    <property type="match status" value="1"/>
</dbReference>
<dbReference type="Gene3D" id="1.10.287.10">
    <property type="entry name" value="S15/NS1, RNA-binding"/>
    <property type="match status" value="3"/>
</dbReference>
<dbReference type="EMBL" id="OU896707">
    <property type="protein sequence ID" value="CAH1116546.1"/>
    <property type="molecule type" value="Genomic_DNA"/>
</dbReference>
<evidence type="ECO:0000313" key="20">
    <source>
        <dbReference type="Proteomes" id="UP001153737"/>
    </source>
</evidence>
<feature type="domain" description="WHEP-TRS" evidence="18">
    <location>
        <begin position="903"/>
        <end position="959"/>
    </location>
</feature>
<dbReference type="InterPro" id="IPR029038">
    <property type="entry name" value="MetRS_Zn"/>
</dbReference>
<dbReference type="PROSITE" id="PS50405">
    <property type="entry name" value="GST_CTER"/>
    <property type="match status" value="1"/>
</dbReference>
<feature type="domain" description="GST C-terminal" evidence="17">
    <location>
        <begin position="72"/>
        <end position="194"/>
    </location>
</feature>
<keyword evidence="6" id="KW-0820">tRNA-binding</keyword>
<comment type="similarity">
    <text evidence="2 15">Belongs to the class-I aminoacyl-tRNA synthetase family.</text>
</comment>
<evidence type="ECO:0000256" key="9">
    <source>
        <dbReference type="ARBA" id="ARBA00022840"/>
    </source>
</evidence>
<gene>
    <name evidence="19" type="ORF">PHAECO_LOCUS829</name>
</gene>
<evidence type="ECO:0000259" key="17">
    <source>
        <dbReference type="PROSITE" id="PS50405"/>
    </source>
</evidence>
<dbReference type="PROSITE" id="PS00178">
    <property type="entry name" value="AA_TRNA_LIGASE_I"/>
    <property type="match status" value="1"/>
</dbReference>
<dbReference type="Gene3D" id="2.20.28.20">
    <property type="entry name" value="Methionyl-tRNA synthetase, Zn-domain"/>
    <property type="match status" value="1"/>
</dbReference>